<dbReference type="Gene3D" id="2.60.40.1930">
    <property type="match status" value="1"/>
</dbReference>
<reference evidence="1 2" key="1">
    <citation type="journal article" date="2015" name="Proc. Natl. Acad. Sci. U.S.A.">
        <title>Genomic and proteomic characterization of "Candidatus Nitrosopelagicus brevis": An ammonia-oxidizing archaeon from the open ocean.</title>
        <authorList>
            <person name="Santoro A.E."/>
            <person name="Dupont C.L."/>
            <person name="Richter R.A."/>
            <person name="Craig M.T."/>
            <person name="Carini P."/>
            <person name="McIlvin M.R."/>
            <person name="Yang Y."/>
            <person name="Orsi W.D."/>
            <person name="Moran D.M."/>
            <person name="Saito M.A."/>
        </authorList>
    </citation>
    <scope>NUCLEOTIDE SEQUENCE [LARGE SCALE GENOMIC DNA]</scope>
    <source>
        <strain evidence="2">V2</strain>
    </source>
</reference>
<dbReference type="KEGG" id="nbv:T478_0378"/>
<evidence type="ECO:0000313" key="1">
    <source>
        <dbReference type="EMBL" id="AJA91987.1"/>
    </source>
</evidence>
<protein>
    <submittedName>
        <fullName evidence="1">MG2 domain protein</fullName>
    </submittedName>
</protein>
<proteinExistence type="predicted"/>
<dbReference type="STRING" id="1410606.T478_0378"/>
<accession>A0A0A7UYY3</accession>
<evidence type="ECO:0000313" key="2">
    <source>
        <dbReference type="Proteomes" id="UP000030944"/>
    </source>
</evidence>
<gene>
    <name evidence="1" type="ORF">T478_0378</name>
</gene>
<organism evidence="1 2">
    <name type="scientific">Candidatus Nitrosopelagicus brevis</name>
    <dbReference type="NCBI Taxonomy" id="1410606"/>
    <lineage>
        <taxon>Archaea</taxon>
        <taxon>Nitrososphaerota</taxon>
    </lineage>
</organism>
<dbReference type="AlphaFoldDB" id="A0A0A7UYY3"/>
<sequence length="707" mass="76865">MMGSHSVLVFSLLLISSVIFVSSFDTSFADKVIGVSTGFEDSTILELKNNRGNTASIDTVRIWLSGENEFKSFKTENGWMGKNTPQGVIVFTSQTEIDPGQSVKFGIKTIENNPVINWKALDSKGEIISSASTTVTKSEISENKPELNQPKIVTIKESSNFRFIPEKPASNSYFRVVGEDFVPNQSLDFYIANELKESVKVDSDGKILFTSKLPAILNDERTEFVLRDSGGNEKTLSIRIPQLENREIADVIKLSLGNTPQEAKRGDVITLDGMATPNTTLTITSKDNNGNILAIDTIQVRFDGKWTYDNLISPELDLGMISIEIDDGKGKALRNVEVISAKLINISGTETSIEAGESITFEGTAIPNQEMSIIIEDAINTEIFSRTVSVGESGLVNFNVEIPRGSVEGTYILSAFQGNESGITTFGVGQEPEPILIVRPTKLNFASDEMINVEIQGPVNSQVAIILIDSADREKLSDTLNLGPDGKEVYKIKSNDLPNGSFTLNAKRGESSGSAVFTIGLTTGSGAISIQTTRDDYKQGEQILILGSTGAINVLLDITISDSNGKIIKKIETFSDRFGVFKVDNFRIPLDATVGKWNVNAKSGGNFKDVEFSVSGENNELQIFTDKSNYNTNELLNISGSGARLSATVTIKIFDSEGIKIDELNITAKSNGEYLTMWQIPADLESGEYEMTADDGASNTSTKFTIS</sequence>
<dbReference type="Proteomes" id="UP000030944">
    <property type="component" value="Chromosome"/>
</dbReference>
<dbReference type="HOGENOM" id="CLU_390105_0_0_2"/>
<name>A0A0A7UYY3_9ARCH</name>
<dbReference type="EMBL" id="CP007026">
    <property type="protein sequence ID" value="AJA91987.1"/>
    <property type="molecule type" value="Genomic_DNA"/>
</dbReference>